<dbReference type="Proteomes" id="UP000192917">
    <property type="component" value="Unassembled WGS sequence"/>
</dbReference>
<dbReference type="SUPFAM" id="SSF55811">
    <property type="entry name" value="Nudix"/>
    <property type="match status" value="1"/>
</dbReference>
<protein>
    <recommendedName>
        <fullName evidence="7">Nudix hydrolase domain-containing protein</fullName>
    </recommendedName>
</protein>
<dbReference type="Gene3D" id="3.90.79.10">
    <property type="entry name" value="Nucleoside Triphosphate Pyrophosphohydrolase"/>
    <property type="match status" value="1"/>
</dbReference>
<evidence type="ECO:0000256" key="2">
    <source>
        <dbReference type="ARBA" id="ARBA00001946"/>
    </source>
</evidence>
<dbReference type="InterPro" id="IPR000086">
    <property type="entry name" value="NUDIX_hydrolase_dom"/>
</dbReference>
<sequence length="206" mass="22159">MLRDGRHGAEVLLGRRSRQARFMPSVYVFPGGRLDPLDARASGFAEPLARPSGAVDGATRRRFAALARCALREVWEETGLLLGLAAGPAGGPVSDPVAACWRPFVEAGLTPAFGRLGLAARAITPAVSPIRFHTRFFLLVGLEPTPSGRGDGELDDVGFVPTAEVLGLPMSSVTALVLAECMARRRDPERPSRLFAWRDGEIPIYR</sequence>
<feature type="domain" description="Nudix hydrolase" evidence="7">
    <location>
        <begin position="1"/>
        <end position="182"/>
    </location>
</feature>
<dbReference type="GO" id="GO:0016818">
    <property type="term" value="F:hydrolase activity, acting on acid anhydrides, in phosphorus-containing anhydrides"/>
    <property type="evidence" value="ECO:0007669"/>
    <property type="project" value="InterPro"/>
</dbReference>
<dbReference type="PROSITE" id="PS51462">
    <property type="entry name" value="NUDIX"/>
    <property type="match status" value="1"/>
</dbReference>
<comment type="cofactor">
    <cofactor evidence="1">
        <name>Mn(2+)</name>
        <dbReference type="ChEBI" id="CHEBI:29035"/>
    </cofactor>
</comment>
<evidence type="ECO:0000313" key="8">
    <source>
        <dbReference type="EMBL" id="SMF20758.1"/>
    </source>
</evidence>
<evidence type="ECO:0000259" key="7">
    <source>
        <dbReference type="PROSITE" id="PS51462"/>
    </source>
</evidence>
<gene>
    <name evidence="8" type="ORF">SAMN05428998_10744</name>
</gene>
<reference evidence="8 9" key="1">
    <citation type="submission" date="2017-04" db="EMBL/GenBank/DDBJ databases">
        <authorList>
            <person name="Afonso C.L."/>
            <person name="Miller P.J."/>
            <person name="Scott M.A."/>
            <person name="Spackman E."/>
            <person name="Goraichik I."/>
            <person name="Dimitrov K.M."/>
            <person name="Suarez D.L."/>
            <person name="Swayne D.E."/>
        </authorList>
    </citation>
    <scope>NUCLEOTIDE SEQUENCE [LARGE SCALE GENOMIC DNA]</scope>
    <source>
        <strain evidence="8 9">USBA 355</strain>
    </source>
</reference>
<dbReference type="InterPro" id="IPR015797">
    <property type="entry name" value="NUDIX_hydrolase-like_dom_sf"/>
</dbReference>
<evidence type="ECO:0000256" key="6">
    <source>
        <dbReference type="ARBA" id="ARBA00023211"/>
    </source>
</evidence>
<keyword evidence="4" id="KW-0378">Hydrolase</keyword>
<dbReference type="EMBL" id="FWZX01000007">
    <property type="protein sequence ID" value="SMF20758.1"/>
    <property type="molecule type" value="Genomic_DNA"/>
</dbReference>
<evidence type="ECO:0000256" key="1">
    <source>
        <dbReference type="ARBA" id="ARBA00001936"/>
    </source>
</evidence>
<keyword evidence="5" id="KW-0460">Magnesium</keyword>
<evidence type="ECO:0000256" key="5">
    <source>
        <dbReference type="ARBA" id="ARBA00022842"/>
    </source>
</evidence>
<comment type="cofactor">
    <cofactor evidence="2">
        <name>Mg(2+)</name>
        <dbReference type="ChEBI" id="CHEBI:18420"/>
    </cofactor>
</comment>
<keyword evidence="6" id="KW-0464">Manganese</keyword>
<evidence type="ECO:0000256" key="4">
    <source>
        <dbReference type="ARBA" id="ARBA00022801"/>
    </source>
</evidence>
<dbReference type="GO" id="GO:0046872">
    <property type="term" value="F:metal ion binding"/>
    <property type="evidence" value="ECO:0007669"/>
    <property type="project" value="UniProtKB-KW"/>
</dbReference>
<evidence type="ECO:0000256" key="3">
    <source>
        <dbReference type="ARBA" id="ARBA00022723"/>
    </source>
</evidence>
<dbReference type="PANTHER" id="PTHR12318">
    <property type="entry name" value="TESTOSTERONE-REGULATED PROTEIN RP2"/>
    <property type="match status" value="1"/>
</dbReference>
<keyword evidence="9" id="KW-1185">Reference proteome</keyword>
<name>A0A1Y6BVN4_9PROT</name>
<proteinExistence type="predicted"/>
<keyword evidence="3" id="KW-0479">Metal-binding</keyword>
<accession>A0A1Y6BVN4</accession>
<dbReference type="PANTHER" id="PTHR12318:SF0">
    <property type="entry name" value="ACYL-COENZYME A DIPHOSPHATASE NUDT19"/>
    <property type="match status" value="1"/>
</dbReference>
<organism evidence="8 9">
    <name type="scientific">Tistlia consotensis USBA 355</name>
    <dbReference type="NCBI Taxonomy" id="560819"/>
    <lineage>
        <taxon>Bacteria</taxon>
        <taxon>Pseudomonadati</taxon>
        <taxon>Pseudomonadota</taxon>
        <taxon>Alphaproteobacteria</taxon>
        <taxon>Rhodospirillales</taxon>
        <taxon>Rhodovibrionaceae</taxon>
        <taxon>Tistlia</taxon>
    </lineage>
</organism>
<evidence type="ECO:0000313" key="9">
    <source>
        <dbReference type="Proteomes" id="UP000192917"/>
    </source>
</evidence>
<dbReference type="InterPro" id="IPR039121">
    <property type="entry name" value="NUDT19"/>
</dbReference>
<dbReference type="AlphaFoldDB" id="A0A1Y6BVN4"/>
<dbReference type="STRING" id="560819.SAMN05428998_10744"/>